<feature type="signal peptide" evidence="1">
    <location>
        <begin position="1"/>
        <end position="23"/>
    </location>
</feature>
<dbReference type="PANTHER" id="PTHR43139">
    <property type="entry name" value="SI:DKEY-122A22.2"/>
    <property type="match status" value="1"/>
</dbReference>
<evidence type="ECO:0000313" key="3">
    <source>
        <dbReference type="EMBL" id="CAE2286366.1"/>
    </source>
</evidence>
<dbReference type="Gene3D" id="3.40.50.1820">
    <property type="entry name" value="alpha/beta hydrolase"/>
    <property type="match status" value="1"/>
</dbReference>
<proteinExistence type="predicted"/>
<sequence length="402" mass="43977">MTLRHCAMLSAVFGLGLVAQLFAAPTLGQHFSARTLRPGYFCPSSAHRRCRLIRSVRLPFLPANGMMPTGGRPHVPLTLSSTNIASSSSVSSPSPVRDGGIRFVMRRRCFLAPARSVPGEREGCNGTAVCSPPLIVMGGMAQSVEAYEHHLPSLSTNRDVLVYECLGQGPTPLSQNQRVTDVSLSVQADILDDVLAEAFPSHTEFDIAGFSLGGRIAMAFAASRPHRVRRMHLTGVASHRGEYGRLVLEQWRDLLPREDIKDSDDCGRRLRAFGWSAILATHSDDFLANVGPEKIRKWVEGVRNRCTYDGLAAILAHAHPGEDSDWSTSSMAQRIAQSTITGRLVVGELDRMAPVEGALRLEEELGWNEGSCALEIVQRCGHAVPTESGRWWRNDVTKFIST</sequence>
<feature type="domain" description="AB hydrolase-1" evidence="2">
    <location>
        <begin position="132"/>
        <end position="281"/>
    </location>
</feature>
<dbReference type="EMBL" id="HBKQ01059486">
    <property type="protein sequence ID" value="CAE2286366.1"/>
    <property type="molecule type" value="Transcribed_RNA"/>
</dbReference>
<feature type="chain" id="PRO_5031074870" description="AB hydrolase-1 domain-containing protein" evidence="1">
    <location>
        <begin position="24"/>
        <end position="402"/>
    </location>
</feature>
<organism evidence="3">
    <name type="scientific">Odontella aurita</name>
    <dbReference type="NCBI Taxonomy" id="265563"/>
    <lineage>
        <taxon>Eukaryota</taxon>
        <taxon>Sar</taxon>
        <taxon>Stramenopiles</taxon>
        <taxon>Ochrophyta</taxon>
        <taxon>Bacillariophyta</taxon>
        <taxon>Mediophyceae</taxon>
        <taxon>Biddulphiophycidae</taxon>
        <taxon>Eupodiscales</taxon>
        <taxon>Odontellaceae</taxon>
        <taxon>Odontella</taxon>
    </lineage>
</organism>
<evidence type="ECO:0000256" key="1">
    <source>
        <dbReference type="SAM" id="SignalP"/>
    </source>
</evidence>
<protein>
    <recommendedName>
        <fullName evidence="2">AB hydrolase-1 domain-containing protein</fullName>
    </recommendedName>
</protein>
<dbReference type="SUPFAM" id="SSF53474">
    <property type="entry name" value="alpha/beta-Hydrolases"/>
    <property type="match status" value="1"/>
</dbReference>
<dbReference type="InterPro" id="IPR000073">
    <property type="entry name" value="AB_hydrolase_1"/>
</dbReference>
<accession>A0A7S4NFV2</accession>
<dbReference type="Pfam" id="PF00561">
    <property type="entry name" value="Abhydrolase_1"/>
    <property type="match status" value="1"/>
</dbReference>
<dbReference type="InterPro" id="IPR029058">
    <property type="entry name" value="AB_hydrolase_fold"/>
</dbReference>
<dbReference type="PANTHER" id="PTHR43139:SF52">
    <property type="entry name" value="SI:DKEY-122A22.2"/>
    <property type="match status" value="1"/>
</dbReference>
<dbReference type="InterPro" id="IPR052370">
    <property type="entry name" value="Meta-cleavage_hydrolase"/>
</dbReference>
<gene>
    <name evidence="3" type="ORF">OAUR00152_LOCUS40601</name>
</gene>
<dbReference type="AlphaFoldDB" id="A0A7S4NFV2"/>
<evidence type="ECO:0000259" key="2">
    <source>
        <dbReference type="Pfam" id="PF00561"/>
    </source>
</evidence>
<keyword evidence="1" id="KW-0732">Signal</keyword>
<name>A0A7S4NFV2_9STRA</name>
<reference evidence="3" key="1">
    <citation type="submission" date="2021-01" db="EMBL/GenBank/DDBJ databases">
        <authorList>
            <person name="Corre E."/>
            <person name="Pelletier E."/>
            <person name="Niang G."/>
            <person name="Scheremetjew M."/>
            <person name="Finn R."/>
            <person name="Kale V."/>
            <person name="Holt S."/>
            <person name="Cochrane G."/>
            <person name="Meng A."/>
            <person name="Brown T."/>
            <person name="Cohen L."/>
        </authorList>
    </citation>
    <scope>NUCLEOTIDE SEQUENCE</scope>
    <source>
        <strain evidence="3">Isolate 1302-5</strain>
    </source>
</reference>